<feature type="transmembrane region" description="Helical" evidence="1">
    <location>
        <begin position="37"/>
        <end position="53"/>
    </location>
</feature>
<gene>
    <name evidence="2" type="ORF">G3576_19610</name>
</gene>
<feature type="transmembrane region" description="Helical" evidence="1">
    <location>
        <begin position="65"/>
        <end position="85"/>
    </location>
</feature>
<dbReference type="InterPro" id="IPR038770">
    <property type="entry name" value="Na+/solute_symporter_sf"/>
</dbReference>
<evidence type="ECO:0000256" key="1">
    <source>
        <dbReference type="SAM" id="Phobius"/>
    </source>
</evidence>
<keyword evidence="1" id="KW-0812">Transmembrane</keyword>
<dbReference type="RefSeq" id="WP_164696133.1">
    <property type="nucleotide sequence ID" value="NZ_JAAIKB010000008.1"/>
</dbReference>
<feature type="transmembrane region" description="Helical" evidence="1">
    <location>
        <begin position="281"/>
        <end position="303"/>
    </location>
</feature>
<evidence type="ECO:0000313" key="2">
    <source>
        <dbReference type="EMBL" id="NGM22236.1"/>
    </source>
</evidence>
<proteinExistence type="predicted"/>
<feature type="transmembrane region" description="Helical" evidence="1">
    <location>
        <begin position="12"/>
        <end position="31"/>
    </location>
</feature>
<accession>A0A6M1LPE8</accession>
<dbReference type="Proteomes" id="UP000475385">
    <property type="component" value="Unassembled WGS sequence"/>
</dbReference>
<keyword evidence="1" id="KW-0472">Membrane</keyword>
<dbReference type="Gene3D" id="1.20.1530.20">
    <property type="match status" value="1"/>
</dbReference>
<comment type="caution">
    <text evidence="2">The sequence shown here is derived from an EMBL/GenBank/DDBJ whole genome shotgun (WGS) entry which is preliminary data.</text>
</comment>
<reference evidence="2 3" key="1">
    <citation type="submission" date="2020-03" db="EMBL/GenBank/DDBJ databases">
        <title>Roseomonas stagni sp. nov., isolated from pond water in Japan.</title>
        <authorList>
            <person name="Furuhata K."/>
            <person name="Miyamoto H."/>
            <person name="Goto K."/>
        </authorList>
    </citation>
    <scope>NUCLEOTIDE SEQUENCE [LARGE SCALE GENOMIC DNA]</scope>
    <source>
        <strain evidence="2 3">PeD5</strain>
    </source>
</reference>
<protein>
    <submittedName>
        <fullName evidence="2">Uncharacterized protein</fullName>
    </submittedName>
</protein>
<sequence>MMGRLGGLIRRHGLPMIAAGAFIGIALPDLASAMRPWLVALSIGTMMVALLRIEPADFGAVLRRPTLAIIILAWVTLVVPAGVWLALRPFLAPDSPFLAAAVLIAATPSVMSASAFAILLGADGALLTVVGIPSNALAPAWLPMVASLMGVGAQVDPLAMAQRLAVLVGGSFAGAILAVRVFGRPAIRRAAPGLDSAVVLLITLSAIPCMDGVGPALMARPATFAAMLAFALGLNMVLQVIGYLVFRPAPVAAALSAALVTGSRNNVLLLAAIGAPGDGDLSLIISAAQLTLFIMPSLVAPTYRAIARRRR</sequence>
<feature type="transmembrane region" description="Helical" evidence="1">
    <location>
        <begin position="97"/>
        <end position="119"/>
    </location>
</feature>
<keyword evidence="1" id="KW-1133">Transmembrane helix</keyword>
<feature type="transmembrane region" description="Helical" evidence="1">
    <location>
        <begin position="126"/>
        <end position="144"/>
    </location>
</feature>
<feature type="transmembrane region" description="Helical" evidence="1">
    <location>
        <begin position="224"/>
        <end position="246"/>
    </location>
</feature>
<dbReference type="AlphaFoldDB" id="A0A6M1LPE8"/>
<feature type="transmembrane region" description="Helical" evidence="1">
    <location>
        <begin position="253"/>
        <end position="275"/>
    </location>
</feature>
<dbReference type="EMBL" id="JAAIKB010000008">
    <property type="protein sequence ID" value="NGM22236.1"/>
    <property type="molecule type" value="Genomic_DNA"/>
</dbReference>
<evidence type="ECO:0000313" key="3">
    <source>
        <dbReference type="Proteomes" id="UP000475385"/>
    </source>
</evidence>
<keyword evidence="3" id="KW-1185">Reference proteome</keyword>
<name>A0A6M1LPE8_9PROT</name>
<feature type="transmembrane region" description="Helical" evidence="1">
    <location>
        <begin position="194"/>
        <end position="218"/>
    </location>
</feature>
<organism evidence="2 3">
    <name type="scientific">Falsiroseomonas algicola</name>
    <dbReference type="NCBI Taxonomy" id="2716930"/>
    <lineage>
        <taxon>Bacteria</taxon>
        <taxon>Pseudomonadati</taxon>
        <taxon>Pseudomonadota</taxon>
        <taxon>Alphaproteobacteria</taxon>
        <taxon>Acetobacterales</taxon>
        <taxon>Roseomonadaceae</taxon>
        <taxon>Falsiroseomonas</taxon>
    </lineage>
</organism>
<feature type="transmembrane region" description="Helical" evidence="1">
    <location>
        <begin position="164"/>
        <end position="182"/>
    </location>
</feature>